<proteinExistence type="predicted"/>
<dbReference type="InterPro" id="IPR005467">
    <property type="entry name" value="His_kinase_dom"/>
</dbReference>
<dbReference type="PATRIC" id="fig|135735.6.peg.1363"/>
<dbReference type="InterPro" id="IPR001610">
    <property type="entry name" value="PAC"/>
</dbReference>
<comment type="catalytic activity">
    <reaction evidence="1">
        <text>ATP + protein L-histidine = ADP + protein N-phospho-L-histidine.</text>
        <dbReference type="EC" id="2.7.13.3"/>
    </reaction>
</comment>
<dbReference type="InterPro" id="IPR000014">
    <property type="entry name" value="PAS"/>
</dbReference>
<dbReference type="NCBIfam" id="TIGR00229">
    <property type="entry name" value="sensory_box"/>
    <property type="match status" value="1"/>
</dbReference>
<dbReference type="InterPro" id="IPR004358">
    <property type="entry name" value="Sig_transdc_His_kin-like_C"/>
</dbReference>
<dbReference type="PANTHER" id="PTHR43065:SF10">
    <property type="entry name" value="PEROXIDE STRESS-ACTIVATED HISTIDINE KINASE MAK3"/>
    <property type="match status" value="1"/>
</dbReference>
<dbReference type="Gene3D" id="1.10.287.130">
    <property type="match status" value="1"/>
</dbReference>
<dbReference type="FunFam" id="1.10.287.130:FF:000040">
    <property type="entry name" value="PAS domain-containing sensor histidine kinase"/>
    <property type="match status" value="1"/>
</dbReference>
<dbReference type="SMART" id="SM00388">
    <property type="entry name" value="HisKA"/>
    <property type="match status" value="1"/>
</dbReference>
<dbReference type="SUPFAM" id="SSF47384">
    <property type="entry name" value="Homodimeric domain of signal transducing histidine kinase"/>
    <property type="match status" value="1"/>
</dbReference>
<dbReference type="SMART" id="SM00086">
    <property type="entry name" value="PAC"/>
    <property type="match status" value="1"/>
</dbReference>
<dbReference type="PRINTS" id="PR00344">
    <property type="entry name" value="BCTRLSENSOR"/>
</dbReference>
<evidence type="ECO:0000256" key="8">
    <source>
        <dbReference type="ARBA" id="ARBA00022969"/>
    </source>
</evidence>
<dbReference type="InterPro" id="IPR035965">
    <property type="entry name" value="PAS-like_dom_sf"/>
</dbReference>
<keyword evidence="4" id="KW-0808">Transferase</keyword>
<evidence type="ECO:0000313" key="10">
    <source>
        <dbReference type="EMBL" id="AKO94996.2"/>
    </source>
</evidence>
<keyword evidence="9" id="KW-0902">Two-component regulatory system</keyword>
<evidence type="ECO:0000256" key="4">
    <source>
        <dbReference type="ARBA" id="ARBA00022679"/>
    </source>
</evidence>
<dbReference type="Pfam" id="PF08447">
    <property type="entry name" value="PAS_3"/>
    <property type="match status" value="1"/>
</dbReference>
<dbReference type="EMBL" id="CP011974">
    <property type="protein sequence ID" value="AKO94996.2"/>
    <property type="molecule type" value="Genomic_DNA"/>
</dbReference>
<keyword evidence="11" id="KW-1185">Reference proteome</keyword>
<dbReference type="SUPFAM" id="SSF55874">
    <property type="entry name" value="ATPase domain of HSP90 chaperone/DNA topoisomerase II/histidine kinase"/>
    <property type="match status" value="1"/>
</dbReference>
<evidence type="ECO:0000256" key="5">
    <source>
        <dbReference type="ARBA" id="ARBA00022741"/>
    </source>
</evidence>
<keyword evidence="5" id="KW-0547">Nucleotide-binding</keyword>
<evidence type="ECO:0000256" key="1">
    <source>
        <dbReference type="ARBA" id="ARBA00000085"/>
    </source>
</evidence>
<dbReference type="CDD" id="cd00130">
    <property type="entry name" value="PAS"/>
    <property type="match status" value="1"/>
</dbReference>
<keyword evidence="7" id="KW-0067">ATP-binding</keyword>
<dbReference type="GeneID" id="93702599"/>
<dbReference type="Gene3D" id="3.30.565.10">
    <property type="entry name" value="Histidine kinase-like ATPase, C-terminal domain"/>
    <property type="match status" value="1"/>
</dbReference>
<keyword evidence="6" id="KW-0418">Kinase</keyword>
<dbReference type="GO" id="GO:0000155">
    <property type="term" value="F:phosphorelay sensor kinase activity"/>
    <property type="evidence" value="ECO:0007669"/>
    <property type="project" value="InterPro"/>
</dbReference>
<gene>
    <name evidence="10" type="ORF">BEH_06785</name>
</gene>
<dbReference type="SMART" id="SM00387">
    <property type="entry name" value="HATPase_c"/>
    <property type="match status" value="1"/>
</dbReference>
<dbReference type="Pfam" id="PF02518">
    <property type="entry name" value="HATPase_c"/>
    <property type="match status" value="1"/>
</dbReference>
<dbReference type="GO" id="GO:0030435">
    <property type="term" value="P:sporulation resulting in formation of a cellular spore"/>
    <property type="evidence" value="ECO:0007669"/>
    <property type="project" value="UniProtKB-KW"/>
</dbReference>
<dbReference type="PROSITE" id="PS50109">
    <property type="entry name" value="HIS_KIN"/>
    <property type="match status" value="1"/>
</dbReference>
<organism evidence="10 11">
    <name type="scientific">Priestia filamentosa</name>
    <dbReference type="NCBI Taxonomy" id="1402861"/>
    <lineage>
        <taxon>Bacteria</taxon>
        <taxon>Bacillati</taxon>
        <taxon>Bacillota</taxon>
        <taxon>Bacilli</taxon>
        <taxon>Bacillales</taxon>
        <taxon>Bacillaceae</taxon>
        <taxon>Priestia</taxon>
    </lineage>
</organism>
<evidence type="ECO:0000256" key="7">
    <source>
        <dbReference type="ARBA" id="ARBA00022840"/>
    </source>
</evidence>
<dbReference type="SUPFAM" id="SSF55785">
    <property type="entry name" value="PYP-like sensor domain (PAS domain)"/>
    <property type="match status" value="1"/>
</dbReference>
<dbReference type="Pfam" id="PF00512">
    <property type="entry name" value="HisKA"/>
    <property type="match status" value="1"/>
</dbReference>
<keyword evidence="8" id="KW-0749">Sporulation</keyword>
<dbReference type="InterPro" id="IPR003661">
    <property type="entry name" value="HisK_dim/P_dom"/>
</dbReference>
<reference evidence="10 11" key="1">
    <citation type="journal article" date="2015" name="PLoS ONE">
        <title>Genome Sequence of Bacillus endophyticus and Analysis of Its Companion Mechanism in the Ketogulonigenium vulgare-Bacillus Strain Consortium.</title>
        <authorList>
            <person name="Jia N."/>
            <person name="Du J."/>
            <person name="Ding M.Z."/>
            <person name="Gao F."/>
            <person name="Yuan Y.J."/>
        </authorList>
    </citation>
    <scope>NUCLEOTIDE SEQUENCE [LARGE SCALE GENOMIC DNA]</scope>
    <source>
        <strain evidence="10 11">Hbe603</strain>
    </source>
</reference>
<reference evidence="11" key="2">
    <citation type="submission" date="2015-06" db="EMBL/GenBank/DDBJ databases">
        <title>Genome Sequence of Bacillus endophyticus and Analysis of its Companion Mechanism in the Ketogulonigenium vulgare-Bacillus strain Consortium.</title>
        <authorList>
            <person name="Jia N."/>
            <person name="Du J."/>
            <person name="Ding M.-Z."/>
            <person name="Gao F."/>
            <person name="Yuan Y.-J."/>
        </authorList>
    </citation>
    <scope>NUCLEOTIDE SEQUENCE [LARGE SCALE GENOMIC DNA]</scope>
    <source>
        <strain evidence="11">Hbe603</strain>
    </source>
</reference>
<dbReference type="EC" id="2.7.13.3" evidence="2"/>
<dbReference type="OrthoDB" id="9815750at2"/>
<protein>
    <recommendedName>
        <fullName evidence="2">histidine kinase</fullName>
        <ecNumber evidence="2">2.7.13.3</ecNumber>
    </recommendedName>
</protein>
<evidence type="ECO:0000256" key="3">
    <source>
        <dbReference type="ARBA" id="ARBA00022553"/>
    </source>
</evidence>
<dbReference type="RefSeq" id="WP_019393328.1">
    <property type="nucleotide sequence ID" value="NZ_ALIM01000023.1"/>
</dbReference>
<dbReference type="AlphaFoldDB" id="A0A0H4KPY5"/>
<evidence type="ECO:0000256" key="9">
    <source>
        <dbReference type="ARBA" id="ARBA00023012"/>
    </source>
</evidence>
<dbReference type="Gene3D" id="3.30.450.20">
    <property type="entry name" value="PAS domain"/>
    <property type="match status" value="1"/>
</dbReference>
<dbReference type="SMART" id="SM00091">
    <property type="entry name" value="PAS"/>
    <property type="match status" value="1"/>
</dbReference>
<dbReference type="CDD" id="cd00082">
    <property type="entry name" value="HisKA"/>
    <property type="match status" value="1"/>
</dbReference>
<evidence type="ECO:0000256" key="2">
    <source>
        <dbReference type="ARBA" id="ARBA00012438"/>
    </source>
</evidence>
<evidence type="ECO:0000313" key="11">
    <source>
        <dbReference type="Proteomes" id="UP000036202"/>
    </source>
</evidence>
<dbReference type="Proteomes" id="UP000036202">
    <property type="component" value="Chromosome"/>
</dbReference>
<dbReference type="PROSITE" id="PS50113">
    <property type="entry name" value="PAC"/>
    <property type="match status" value="1"/>
</dbReference>
<evidence type="ECO:0000256" key="6">
    <source>
        <dbReference type="ARBA" id="ARBA00022777"/>
    </source>
</evidence>
<dbReference type="InterPro" id="IPR000700">
    <property type="entry name" value="PAS-assoc_C"/>
</dbReference>
<dbReference type="PROSITE" id="PS50112">
    <property type="entry name" value="PAS"/>
    <property type="match status" value="1"/>
</dbReference>
<dbReference type="InterPro" id="IPR003594">
    <property type="entry name" value="HATPase_dom"/>
</dbReference>
<keyword evidence="3" id="KW-0597">Phosphoprotein</keyword>
<dbReference type="GO" id="GO:0005524">
    <property type="term" value="F:ATP binding"/>
    <property type="evidence" value="ECO:0007669"/>
    <property type="project" value="UniProtKB-KW"/>
</dbReference>
<dbReference type="InterPro" id="IPR036097">
    <property type="entry name" value="HisK_dim/P_sf"/>
</dbReference>
<dbReference type="InterPro" id="IPR036890">
    <property type="entry name" value="HATPase_C_sf"/>
</dbReference>
<dbReference type="KEGG" id="beo:BEH_06785"/>
<accession>A0A0H4KPY5</accession>
<sequence>MSFTTDDQERTKSVSENTPHDLVLDQNIDVKCRFSLEGTYLQVSPNCEYLLGYTEQELIDQNYQDFIHPVDLKKLHMQLEKMNDSIETFNFRIQHKDGHYIWMETTVAFIPHPETKQYVEAVAVARDISHRKKTEQHMMESEKLSVTGQLAAGIAHEIRNPLTSLKGFLQLLKMDNDHRDDFFKIMESELTKIETISNELMVLAKPKQTDFKFHRLQSLLEHVIMLLDSEAFRHSIKIEQELTEESLYVYCDDTKCKQVFLNILKNAIEAIEQDGKINVKVFKEDEHTAVIEVKDNGCGIPKHLLKKLGSPFFTTKKTGNGLGLMVCYKIIEQQNGSISIESEPNEGSTFTIRLPLYMA</sequence>
<dbReference type="InterPro" id="IPR013655">
    <property type="entry name" value="PAS_fold_3"/>
</dbReference>
<accession>A0A1X7F853</accession>
<dbReference type="PANTHER" id="PTHR43065">
    <property type="entry name" value="SENSOR HISTIDINE KINASE"/>
    <property type="match status" value="1"/>
</dbReference>
<name>A0A0H4KPY5_9BACI</name>